<proteinExistence type="predicted"/>
<dbReference type="EMBL" id="BAABGR010000002">
    <property type="protein sequence ID" value="GAA4509764.1"/>
    <property type="molecule type" value="Genomic_DNA"/>
</dbReference>
<protein>
    <recommendedName>
        <fullName evidence="5">Lipoprotein chaperone</fullName>
    </recommendedName>
</protein>
<dbReference type="PANTHER" id="PTHR35869:SF1">
    <property type="entry name" value="OUTER-MEMBRANE LIPOPROTEIN CARRIER PROTEIN"/>
    <property type="match status" value="1"/>
</dbReference>
<dbReference type="Gene3D" id="2.50.20.10">
    <property type="entry name" value="Lipoprotein localisation LolA/LolB/LppX"/>
    <property type="match status" value="1"/>
</dbReference>
<feature type="signal peptide" evidence="2">
    <location>
        <begin position="1"/>
        <end position="19"/>
    </location>
</feature>
<organism evidence="3 4">
    <name type="scientific">Sphingobacterium thermophilum</name>
    <dbReference type="NCBI Taxonomy" id="768534"/>
    <lineage>
        <taxon>Bacteria</taxon>
        <taxon>Pseudomonadati</taxon>
        <taxon>Bacteroidota</taxon>
        <taxon>Sphingobacteriia</taxon>
        <taxon>Sphingobacteriales</taxon>
        <taxon>Sphingobacteriaceae</taxon>
        <taxon>Sphingobacterium</taxon>
    </lineage>
</organism>
<dbReference type="Pfam" id="PF03548">
    <property type="entry name" value="LolA"/>
    <property type="match status" value="1"/>
</dbReference>
<gene>
    <name evidence="3" type="ORF">GCM10023173_00270</name>
</gene>
<keyword evidence="4" id="KW-1185">Reference proteome</keyword>
<dbReference type="CDD" id="cd16325">
    <property type="entry name" value="LolA"/>
    <property type="match status" value="1"/>
</dbReference>
<comment type="caution">
    <text evidence="3">The sequence shown here is derived from an EMBL/GenBank/DDBJ whole genome shotgun (WGS) entry which is preliminary data.</text>
</comment>
<keyword evidence="1 2" id="KW-0732">Signal</keyword>
<dbReference type="InterPro" id="IPR004564">
    <property type="entry name" value="OM_lipoprot_carrier_LolA-like"/>
</dbReference>
<sequence length="217" mass="25156">MKKLLLALAFVGSSLQIFAQTDPAAKKILNEVSKRYSSYKTIKSEFTLTIQDANKKSYKSEGVMFFNKPKNQYAIHMKDQDVLSDGKTVWNIAKDIKEVQVTENEKDGSTIGPSNLFNFYQQGYKYVLMEDEKIVRQGKTEMAKVIELAPLDTKTNYFKIKLRVNKNNHIQDVTIFDKSGNRYTYAIESLYIGKHFDDSMFKFSKEKYKGYEIVDLR</sequence>
<evidence type="ECO:0008006" key="5">
    <source>
        <dbReference type="Google" id="ProtNLM"/>
    </source>
</evidence>
<dbReference type="PANTHER" id="PTHR35869">
    <property type="entry name" value="OUTER-MEMBRANE LIPOPROTEIN CARRIER PROTEIN"/>
    <property type="match status" value="1"/>
</dbReference>
<evidence type="ECO:0000256" key="2">
    <source>
        <dbReference type="SAM" id="SignalP"/>
    </source>
</evidence>
<evidence type="ECO:0000313" key="3">
    <source>
        <dbReference type="EMBL" id="GAA4509764.1"/>
    </source>
</evidence>
<feature type="chain" id="PRO_5045982304" description="Lipoprotein chaperone" evidence="2">
    <location>
        <begin position="20"/>
        <end position="217"/>
    </location>
</feature>
<dbReference type="SUPFAM" id="SSF89392">
    <property type="entry name" value="Prokaryotic lipoproteins and lipoprotein localization factors"/>
    <property type="match status" value="1"/>
</dbReference>
<name>A0ABP8QTY3_9SPHI</name>
<dbReference type="InterPro" id="IPR029046">
    <property type="entry name" value="LolA/LolB/LppX"/>
</dbReference>
<evidence type="ECO:0000256" key="1">
    <source>
        <dbReference type="ARBA" id="ARBA00022729"/>
    </source>
</evidence>
<evidence type="ECO:0000313" key="4">
    <source>
        <dbReference type="Proteomes" id="UP001500394"/>
    </source>
</evidence>
<dbReference type="Proteomes" id="UP001500394">
    <property type="component" value="Unassembled WGS sequence"/>
</dbReference>
<reference evidence="4" key="1">
    <citation type="journal article" date="2019" name="Int. J. Syst. Evol. Microbiol.">
        <title>The Global Catalogue of Microorganisms (GCM) 10K type strain sequencing project: providing services to taxonomists for standard genome sequencing and annotation.</title>
        <authorList>
            <consortium name="The Broad Institute Genomics Platform"/>
            <consortium name="The Broad Institute Genome Sequencing Center for Infectious Disease"/>
            <person name="Wu L."/>
            <person name="Ma J."/>
        </authorList>
    </citation>
    <scope>NUCLEOTIDE SEQUENCE [LARGE SCALE GENOMIC DNA]</scope>
    <source>
        <strain evidence="4">JCM 17858</strain>
    </source>
</reference>
<accession>A0ABP8QTY3</accession>
<dbReference type="RefSeq" id="WP_345062960.1">
    <property type="nucleotide sequence ID" value="NZ_BAABGR010000002.1"/>
</dbReference>